<comment type="caution">
    <text evidence="2">The sequence shown here is derived from an EMBL/GenBank/DDBJ whole genome shotgun (WGS) entry which is preliminary data.</text>
</comment>
<dbReference type="AlphaFoldDB" id="A0A811UBB4"/>
<evidence type="ECO:0000313" key="3">
    <source>
        <dbReference type="Proteomes" id="UP000606786"/>
    </source>
</evidence>
<dbReference type="EMBL" id="CAJHJT010000001">
    <property type="protein sequence ID" value="CAD6995366.1"/>
    <property type="molecule type" value="Genomic_DNA"/>
</dbReference>
<sequence>MDDFTSDAEYVGVIGGDDDVVNMNGQAYHFGKSDSGGGFDVDMLTNINDDATVDNVYNIAAELANAGSVVDGSRHIGINDEEAAAAEVEAEDEDNNADNDILMLLNGEQDVMKFLSWAMQQLYTYQHLAQLSNGSGRAESYHPGMFNWKKLNLSGHLEPPLSVEEPQYVIVRREQLDEDLTSGYLTEDPKPLRKGLHFQNIFNFNHAPQYKDDPFIPPRGRKHNLPDLDALLNRYETFVPNRGKRDKIKDIFKYDDLFFPNRGKKQKPPKAVATTPQRAFNEEAIGLNSVDSAIDDAEGEKGKQLLDNHVDGNDDSNLTAPPVTNAMRRVLGELDKRLRWRQSRNCSTLVNVYGGAREDCDNEDDDDGDEAVDTLRIGIDKNSDDNSNNYSDTIDSNVVMPDDGAGSGEGVAEAIAIVAALNENDHSPVKSSLLQIDTRDAMSDVVMTTKRPTVGWRGTNMYSRLRRVPSTYGGATRIAANRLRSLLSSATQSVQRQQMNRATNQQQQQQQTSMKATPRYHGRQLRQEQVQQEQHQQQQRLQLQKKQAQRRASWLMALPSNQVRVNTNDLEALTWRQLQRKPQQQQQKQLDNNKPLTVQHPALAWLQHLPVQKTESQQQIQHGLFGSSGVVNGAAAERKPLESTDHIYFNI</sequence>
<feature type="compositionally biased region" description="Low complexity" evidence="1">
    <location>
        <begin position="385"/>
        <end position="397"/>
    </location>
</feature>
<keyword evidence="3" id="KW-1185">Reference proteome</keyword>
<organism evidence="2 3">
    <name type="scientific">Ceratitis capitata</name>
    <name type="common">Mediterranean fruit fly</name>
    <name type="synonym">Tephritis capitata</name>
    <dbReference type="NCBI Taxonomy" id="7213"/>
    <lineage>
        <taxon>Eukaryota</taxon>
        <taxon>Metazoa</taxon>
        <taxon>Ecdysozoa</taxon>
        <taxon>Arthropoda</taxon>
        <taxon>Hexapoda</taxon>
        <taxon>Insecta</taxon>
        <taxon>Pterygota</taxon>
        <taxon>Neoptera</taxon>
        <taxon>Endopterygota</taxon>
        <taxon>Diptera</taxon>
        <taxon>Brachycera</taxon>
        <taxon>Muscomorpha</taxon>
        <taxon>Tephritoidea</taxon>
        <taxon>Tephritidae</taxon>
        <taxon>Ceratitis</taxon>
        <taxon>Ceratitis</taxon>
    </lineage>
</organism>
<proteinExistence type="predicted"/>
<dbReference type="OrthoDB" id="5219169at2759"/>
<dbReference type="Proteomes" id="UP000606786">
    <property type="component" value="Unassembled WGS sequence"/>
</dbReference>
<evidence type="ECO:0000313" key="2">
    <source>
        <dbReference type="EMBL" id="CAD6995366.1"/>
    </source>
</evidence>
<feature type="region of interest" description="Disordered" evidence="1">
    <location>
        <begin position="379"/>
        <end position="399"/>
    </location>
</feature>
<gene>
    <name evidence="2" type="ORF">CCAP1982_LOCUS4085</name>
</gene>
<evidence type="ECO:0000256" key="1">
    <source>
        <dbReference type="SAM" id="MobiDB-lite"/>
    </source>
</evidence>
<protein>
    <submittedName>
        <fullName evidence="2">(Mediterranean fruit fly) hypothetical protein</fullName>
    </submittedName>
</protein>
<feature type="compositionally biased region" description="Low complexity" evidence="1">
    <location>
        <begin position="495"/>
        <end position="512"/>
    </location>
</feature>
<accession>A0A811UBB4</accession>
<reference evidence="2" key="1">
    <citation type="submission" date="2020-11" db="EMBL/GenBank/DDBJ databases">
        <authorList>
            <person name="Whitehead M."/>
        </authorList>
    </citation>
    <scope>NUCLEOTIDE SEQUENCE</scope>
    <source>
        <strain evidence="2">EGII</strain>
    </source>
</reference>
<feature type="compositionally biased region" description="Low complexity" evidence="1">
    <location>
        <begin position="527"/>
        <end position="538"/>
    </location>
</feature>
<feature type="region of interest" description="Disordered" evidence="1">
    <location>
        <begin position="495"/>
        <end position="538"/>
    </location>
</feature>
<name>A0A811UBB4_CERCA</name>